<dbReference type="STRING" id="1555241.A0A4P9WZ78"/>
<dbReference type="Pfam" id="PF08238">
    <property type="entry name" value="Sel1"/>
    <property type="match status" value="7"/>
</dbReference>
<dbReference type="EMBL" id="ML014357">
    <property type="protein sequence ID" value="RKO98821.1"/>
    <property type="molecule type" value="Genomic_DNA"/>
</dbReference>
<gene>
    <name evidence="2" type="ORF">CXG81DRAFT_15395</name>
</gene>
<name>A0A4P9WZ78_9FUNG</name>
<proteinExistence type="predicted"/>
<keyword evidence="3" id="KW-1185">Reference proteome</keyword>
<evidence type="ECO:0000256" key="1">
    <source>
        <dbReference type="ARBA" id="ARBA00022737"/>
    </source>
</evidence>
<dbReference type="SMART" id="SM00671">
    <property type="entry name" value="SEL1"/>
    <property type="match status" value="7"/>
</dbReference>
<sequence>MRRQLCETAVKKLKKLALMQVPEAQFLLANLYIDGIPGYQKDHQSNYAKAFALYYSAARRGNEEALFHVALSYEQGAGVTLNKAKALQYYRKAAIGNHPGAMLRLAMALIHGELGQSPNARDGAKWLRLAAKYANTKYPHPLYEYAMCHEEGIDNILWPDHAYLVELLSEAATLGHVHAQYKLGSAYEYGNWGLTPDPEKSIGYYTVAAENGHLEAMFELAGWYLTGARADTYEMAADPQRAIHLVMQSAERGLAKSMFALGYFYEEGLSLPRDMRLAQQWYLAAAEKQDARAIQRCVELGLMPGGRHKPKKSGHAGCRVM</sequence>
<evidence type="ECO:0000313" key="2">
    <source>
        <dbReference type="EMBL" id="RKO98821.1"/>
    </source>
</evidence>
<dbReference type="InterPro" id="IPR051726">
    <property type="entry name" value="Chitin_Synth_Reg"/>
</dbReference>
<dbReference type="OrthoDB" id="272077at2759"/>
<dbReference type="InterPro" id="IPR011990">
    <property type="entry name" value="TPR-like_helical_dom_sf"/>
</dbReference>
<reference evidence="3" key="1">
    <citation type="journal article" date="2018" name="Nat. Microbiol.">
        <title>Leveraging single-cell genomics to expand the fungal tree of life.</title>
        <authorList>
            <person name="Ahrendt S.R."/>
            <person name="Quandt C.A."/>
            <person name="Ciobanu D."/>
            <person name="Clum A."/>
            <person name="Salamov A."/>
            <person name="Andreopoulos B."/>
            <person name="Cheng J.F."/>
            <person name="Woyke T."/>
            <person name="Pelin A."/>
            <person name="Henrissat B."/>
            <person name="Reynolds N.K."/>
            <person name="Benny G.L."/>
            <person name="Smith M.E."/>
            <person name="James T.Y."/>
            <person name="Grigoriev I.V."/>
        </authorList>
    </citation>
    <scope>NUCLEOTIDE SEQUENCE [LARGE SCALE GENOMIC DNA]</scope>
    <source>
        <strain evidence="3">ATCC 52028</strain>
    </source>
</reference>
<protein>
    <recommendedName>
        <fullName evidence="4">HCP-like protein</fullName>
    </recommendedName>
</protein>
<dbReference type="SUPFAM" id="SSF81901">
    <property type="entry name" value="HCP-like"/>
    <property type="match status" value="2"/>
</dbReference>
<keyword evidence="1" id="KW-0677">Repeat</keyword>
<dbReference type="InterPro" id="IPR006597">
    <property type="entry name" value="Sel1-like"/>
</dbReference>
<dbReference type="AlphaFoldDB" id="A0A4P9WZ78"/>
<dbReference type="PANTHER" id="PTHR46430">
    <property type="entry name" value="PROTEIN SKT5-RELATED"/>
    <property type="match status" value="1"/>
</dbReference>
<organism evidence="2 3">
    <name type="scientific">Caulochytrium protostelioides</name>
    <dbReference type="NCBI Taxonomy" id="1555241"/>
    <lineage>
        <taxon>Eukaryota</taxon>
        <taxon>Fungi</taxon>
        <taxon>Fungi incertae sedis</taxon>
        <taxon>Chytridiomycota</taxon>
        <taxon>Chytridiomycota incertae sedis</taxon>
        <taxon>Chytridiomycetes</taxon>
        <taxon>Caulochytriales</taxon>
        <taxon>Caulochytriaceae</taxon>
        <taxon>Caulochytrium</taxon>
    </lineage>
</organism>
<evidence type="ECO:0000313" key="3">
    <source>
        <dbReference type="Proteomes" id="UP000274922"/>
    </source>
</evidence>
<dbReference type="Gene3D" id="1.25.40.10">
    <property type="entry name" value="Tetratricopeptide repeat domain"/>
    <property type="match status" value="1"/>
</dbReference>
<dbReference type="Proteomes" id="UP000274922">
    <property type="component" value="Unassembled WGS sequence"/>
</dbReference>
<dbReference type="PANTHER" id="PTHR46430:SF1">
    <property type="entry name" value="CHITIN SYNTHASE REGULATOR SKT5-RELATED"/>
    <property type="match status" value="1"/>
</dbReference>
<accession>A0A4P9WZ78</accession>
<evidence type="ECO:0008006" key="4">
    <source>
        <dbReference type="Google" id="ProtNLM"/>
    </source>
</evidence>